<feature type="signal peptide" evidence="1">
    <location>
        <begin position="1"/>
        <end position="19"/>
    </location>
</feature>
<keyword evidence="1" id="KW-0732">Signal</keyword>
<proteinExistence type="predicted"/>
<keyword evidence="4" id="KW-1185">Reference proteome</keyword>
<dbReference type="Gene3D" id="3.40.50.1110">
    <property type="entry name" value="SGNH hydrolase"/>
    <property type="match status" value="1"/>
</dbReference>
<dbReference type="OrthoDB" id="9786188at2"/>
<name>A0A0W0YWH7_LEGSP</name>
<dbReference type="InterPro" id="IPR008265">
    <property type="entry name" value="Lipase_GDSL_AS"/>
</dbReference>
<dbReference type="PANTHER" id="PTHR30383:SF24">
    <property type="entry name" value="THIOESTERASE 1_PROTEASE 1_LYSOPHOSPHOLIPASE L1"/>
    <property type="match status" value="1"/>
</dbReference>
<dbReference type="RefSeq" id="WP_058484748.1">
    <property type="nucleotide sequence ID" value="NZ_CAAAII010000004.1"/>
</dbReference>
<dbReference type="PROSITE" id="PS01098">
    <property type="entry name" value="LIPASE_GDSL_SER"/>
    <property type="match status" value="1"/>
</dbReference>
<dbReference type="GO" id="GO:0006629">
    <property type="term" value="P:lipid metabolic process"/>
    <property type="evidence" value="ECO:0007669"/>
    <property type="project" value="InterPro"/>
</dbReference>
<dbReference type="Proteomes" id="UP000054877">
    <property type="component" value="Unassembled WGS sequence"/>
</dbReference>
<dbReference type="PANTHER" id="PTHR30383">
    <property type="entry name" value="THIOESTERASE 1/PROTEASE 1/LYSOPHOSPHOLIPASE L1"/>
    <property type="match status" value="1"/>
</dbReference>
<evidence type="ECO:0000256" key="1">
    <source>
        <dbReference type="SAM" id="SignalP"/>
    </source>
</evidence>
<evidence type="ECO:0000259" key="2">
    <source>
        <dbReference type="Pfam" id="PF13472"/>
    </source>
</evidence>
<feature type="domain" description="SGNH hydrolase-type esterase" evidence="2">
    <location>
        <begin position="24"/>
        <end position="186"/>
    </location>
</feature>
<protein>
    <submittedName>
        <fullName evidence="3">Esterase TesA</fullName>
        <ecNumber evidence="3">3.1.1.1</ecNumber>
    </submittedName>
</protein>
<dbReference type="AlphaFoldDB" id="A0A0W0YWH7"/>
<comment type="caution">
    <text evidence="3">The sequence shown here is derived from an EMBL/GenBank/DDBJ whole genome shotgun (WGS) entry which is preliminary data.</text>
</comment>
<dbReference type="EC" id="3.1.1.1" evidence="3"/>
<dbReference type="GO" id="GO:0106435">
    <property type="term" value="F:carboxylesterase activity"/>
    <property type="evidence" value="ECO:0007669"/>
    <property type="project" value="UniProtKB-EC"/>
</dbReference>
<evidence type="ECO:0000313" key="3">
    <source>
        <dbReference type="EMBL" id="KTD61223.1"/>
    </source>
</evidence>
<dbReference type="PATRIC" id="fig|452.5.peg.3145"/>
<feature type="chain" id="PRO_5006918103" evidence="1">
    <location>
        <begin position="20"/>
        <end position="201"/>
    </location>
</feature>
<dbReference type="InterPro" id="IPR051532">
    <property type="entry name" value="Ester_Hydrolysis_Enzymes"/>
</dbReference>
<dbReference type="STRING" id="452.Lspi_2843"/>
<sequence length="201" mass="22550">MKFRALFLLFFFSIASLQAKTIIVLGDSLSAGYGIDIQKSWVNLLKERLNNQYPDYRLINLSTSGDTTSNGLQKLKMAIPKYDPEIIIIELGANDGLRGLPVAAMKQNLAKMLDMSRQAGAKALLLGTYLPPNYGPAYRKLFDNVYAQLARQYHAALVPMFLEGVAGHNQFMQQDGLHPNEQAQQRILDNIWPHLTSILQK</sequence>
<dbReference type="Pfam" id="PF13472">
    <property type="entry name" value="Lipase_GDSL_2"/>
    <property type="match status" value="1"/>
</dbReference>
<reference evidence="3 4" key="1">
    <citation type="submission" date="2015-11" db="EMBL/GenBank/DDBJ databases">
        <title>Genomic analysis of 38 Legionella species identifies large and diverse effector repertoires.</title>
        <authorList>
            <person name="Burstein D."/>
            <person name="Amaro F."/>
            <person name="Zusman T."/>
            <person name="Lifshitz Z."/>
            <person name="Cohen O."/>
            <person name="Gilbert J.A."/>
            <person name="Pupko T."/>
            <person name="Shuman H.A."/>
            <person name="Segal G."/>
        </authorList>
    </citation>
    <scope>NUCLEOTIDE SEQUENCE [LARGE SCALE GENOMIC DNA]</scope>
    <source>
        <strain evidence="3 4">Mt.St.Helens-9</strain>
    </source>
</reference>
<dbReference type="SUPFAM" id="SSF52266">
    <property type="entry name" value="SGNH hydrolase"/>
    <property type="match status" value="1"/>
</dbReference>
<accession>A0A0W0YWH7</accession>
<gene>
    <name evidence="3" type="primary">tesA</name>
    <name evidence="3" type="ORF">Lspi_2843</name>
</gene>
<dbReference type="CDD" id="cd01822">
    <property type="entry name" value="Lysophospholipase_L1_like"/>
    <property type="match status" value="1"/>
</dbReference>
<dbReference type="GO" id="GO:0004622">
    <property type="term" value="F:phosphatidylcholine lysophospholipase activity"/>
    <property type="evidence" value="ECO:0007669"/>
    <property type="project" value="TreeGrafter"/>
</dbReference>
<keyword evidence="3" id="KW-0378">Hydrolase</keyword>
<dbReference type="InterPro" id="IPR013830">
    <property type="entry name" value="SGNH_hydro"/>
</dbReference>
<dbReference type="EMBL" id="LNYX01000034">
    <property type="protein sequence ID" value="KTD61223.1"/>
    <property type="molecule type" value="Genomic_DNA"/>
</dbReference>
<evidence type="ECO:0000313" key="4">
    <source>
        <dbReference type="Proteomes" id="UP000054877"/>
    </source>
</evidence>
<dbReference type="InterPro" id="IPR036514">
    <property type="entry name" value="SGNH_hydro_sf"/>
</dbReference>
<organism evidence="3 4">
    <name type="scientific">Legionella spiritensis</name>
    <dbReference type="NCBI Taxonomy" id="452"/>
    <lineage>
        <taxon>Bacteria</taxon>
        <taxon>Pseudomonadati</taxon>
        <taxon>Pseudomonadota</taxon>
        <taxon>Gammaproteobacteria</taxon>
        <taxon>Legionellales</taxon>
        <taxon>Legionellaceae</taxon>
        <taxon>Legionella</taxon>
    </lineage>
</organism>